<dbReference type="InterPro" id="IPR000757">
    <property type="entry name" value="Beta-glucanase-like"/>
</dbReference>
<feature type="domain" description="GH16" evidence="1">
    <location>
        <begin position="20"/>
        <end position="264"/>
    </location>
</feature>
<dbReference type="InterPro" id="IPR050546">
    <property type="entry name" value="Glycosyl_Hydrlase_16"/>
</dbReference>
<evidence type="ECO:0000313" key="3">
    <source>
        <dbReference type="Proteomes" id="UP001303889"/>
    </source>
</evidence>
<dbReference type="Pfam" id="PF26113">
    <property type="entry name" value="GH16_XgeA"/>
    <property type="match status" value="1"/>
</dbReference>
<reference evidence="2" key="1">
    <citation type="journal article" date="2023" name="Mol. Phylogenet. Evol.">
        <title>Genome-scale phylogeny and comparative genomics of the fungal order Sordariales.</title>
        <authorList>
            <person name="Hensen N."/>
            <person name="Bonometti L."/>
            <person name="Westerberg I."/>
            <person name="Brannstrom I.O."/>
            <person name="Guillou S."/>
            <person name="Cros-Aarteil S."/>
            <person name="Calhoun S."/>
            <person name="Haridas S."/>
            <person name="Kuo A."/>
            <person name="Mondo S."/>
            <person name="Pangilinan J."/>
            <person name="Riley R."/>
            <person name="LaButti K."/>
            <person name="Andreopoulos B."/>
            <person name="Lipzen A."/>
            <person name="Chen C."/>
            <person name="Yan M."/>
            <person name="Daum C."/>
            <person name="Ng V."/>
            <person name="Clum A."/>
            <person name="Steindorff A."/>
            <person name="Ohm R.A."/>
            <person name="Martin F."/>
            <person name="Silar P."/>
            <person name="Natvig D.O."/>
            <person name="Lalanne C."/>
            <person name="Gautier V."/>
            <person name="Ament-Velasquez S.L."/>
            <person name="Kruys A."/>
            <person name="Hutchinson M.I."/>
            <person name="Powell A.J."/>
            <person name="Barry K."/>
            <person name="Miller A.N."/>
            <person name="Grigoriev I.V."/>
            <person name="Debuchy R."/>
            <person name="Gladieux P."/>
            <person name="Hiltunen Thoren M."/>
            <person name="Johannesson H."/>
        </authorList>
    </citation>
    <scope>NUCLEOTIDE SEQUENCE</scope>
    <source>
        <strain evidence="2">CBS 103.79</strain>
    </source>
</reference>
<evidence type="ECO:0000259" key="1">
    <source>
        <dbReference type="PROSITE" id="PS51762"/>
    </source>
</evidence>
<keyword evidence="3" id="KW-1185">Reference proteome</keyword>
<dbReference type="CDD" id="cd02182">
    <property type="entry name" value="GH16_Strep_laminarinase_like"/>
    <property type="match status" value="1"/>
</dbReference>
<reference evidence="2" key="2">
    <citation type="submission" date="2023-05" db="EMBL/GenBank/DDBJ databases">
        <authorList>
            <consortium name="Lawrence Berkeley National Laboratory"/>
            <person name="Steindorff A."/>
            <person name="Hensen N."/>
            <person name="Bonometti L."/>
            <person name="Westerberg I."/>
            <person name="Brannstrom I.O."/>
            <person name="Guillou S."/>
            <person name="Cros-Aarteil S."/>
            <person name="Calhoun S."/>
            <person name="Haridas S."/>
            <person name="Kuo A."/>
            <person name="Mondo S."/>
            <person name="Pangilinan J."/>
            <person name="Riley R."/>
            <person name="Labutti K."/>
            <person name="Andreopoulos B."/>
            <person name="Lipzen A."/>
            <person name="Chen C."/>
            <person name="Yanf M."/>
            <person name="Daum C."/>
            <person name="Ng V."/>
            <person name="Clum A."/>
            <person name="Ohm R."/>
            <person name="Martin F."/>
            <person name="Silar P."/>
            <person name="Natvig D."/>
            <person name="Lalanne C."/>
            <person name="Gautier V."/>
            <person name="Ament-Velasquez S.L."/>
            <person name="Kruys A."/>
            <person name="Hutchinson M.I."/>
            <person name="Powell A.J."/>
            <person name="Barry K."/>
            <person name="Miller A.N."/>
            <person name="Grigoriev I.V."/>
            <person name="Debuchy R."/>
            <person name="Gladieux P."/>
            <person name="Thoren M.H."/>
            <person name="Johannesson H."/>
        </authorList>
    </citation>
    <scope>NUCLEOTIDE SEQUENCE</scope>
    <source>
        <strain evidence="2">CBS 103.79</strain>
    </source>
</reference>
<dbReference type="SUPFAM" id="SSF49899">
    <property type="entry name" value="Concanavalin A-like lectins/glucanases"/>
    <property type="match status" value="1"/>
</dbReference>
<dbReference type="EMBL" id="MU855416">
    <property type="protein sequence ID" value="KAK3904042.1"/>
    <property type="molecule type" value="Genomic_DNA"/>
</dbReference>
<dbReference type="GO" id="GO:0004553">
    <property type="term" value="F:hydrolase activity, hydrolyzing O-glycosyl compounds"/>
    <property type="evidence" value="ECO:0007669"/>
    <property type="project" value="InterPro"/>
</dbReference>
<gene>
    <name evidence="2" type="ORF">C8A05DRAFT_42818</name>
</gene>
<dbReference type="PANTHER" id="PTHR10963:SF60">
    <property type="entry name" value="GRAM-NEGATIVE BACTERIA-BINDING PROTEIN 1-RELATED"/>
    <property type="match status" value="1"/>
</dbReference>
<dbReference type="PROSITE" id="PS51762">
    <property type="entry name" value="GH16_2"/>
    <property type="match status" value="1"/>
</dbReference>
<proteinExistence type="predicted"/>
<organism evidence="2 3">
    <name type="scientific">Staphylotrichum tortipilum</name>
    <dbReference type="NCBI Taxonomy" id="2831512"/>
    <lineage>
        <taxon>Eukaryota</taxon>
        <taxon>Fungi</taxon>
        <taxon>Dikarya</taxon>
        <taxon>Ascomycota</taxon>
        <taxon>Pezizomycotina</taxon>
        <taxon>Sordariomycetes</taxon>
        <taxon>Sordariomycetidae</taxon>
        <taxon>Sordariales</taxon>
        <taxon>Chaetomiaceae</taxon>
        <taxon>Staphylotrichum</taxon>
    </lineage>
</organism>
<dbReference type="PANTHER" id="PTHR10963">
    <property type="entry name" value="GLYCOSYL HYDROLASE-RELATED"/>
    <property type="match status" value="1"/>
</dbReference>
<comment type="caution">
    <text evidence="2">The sequence shown here is derived from an EMBL/GenBank/DDBJ whole genome shotgun (WGS) entry which is preliminary data.</text>
</comment>
<dbReference type="AlphaFoldDB" id="A0AAN6MN97"/>
<protein>
    <submittedName>
        <fullName evidence="2">Concanavalin A-like lectin/glucanase domain-containing protein</fullName>
    </submittedName>
</protein>
<dbReference type="Gene3D" id="2.60.120.200">
    <property type="match status" value="1"/>
</dbReference>
<evidence type="ECO:0000313" key="2">
    <source>
        <dbReference type="EMBL" id="KAK3904042.1"/>
    </source>
</evidence>
<dbReference type="InterPro" id="IPR013320">
    <property type="entry name" value="ConA-like_dom_sf"/>
</dbReference>
<dbReference type="GO" id="GO:0005975">
    <property type="term" value="P:carbohydrate metabolic process"/>
    <property type="evidence" value="ECO:0007669"/>
    <property type="project" value="InterPro"/>
</dbReference>
<accession>A0AAN6MN97</accession>
<dbReference type="Proteomes" id="UP001303889">
    <property type="component" value="Unassembled WGS sequence"/>
</dbReference>
<sequence>MVAIPELIRAAVSALASFQSLWSSNFDGPAGQSVDPAQWNIITGVHYNNELQDYTTSPDNLRLSGSGTLQIIPRKSPSGAWTSARIESVASYTPAPNKVTRFSSLLRFGDAPQEQQQGIWPAFWMLGESSRHGTPWPECGELDIMERINGEKKGHGTPHCGPGDVPCGMMTKEVPLEDVGGWHFWVVEVDRRSPDWKEQAVVWYLDGKEYNRMTGERVGDEGIWKAIAQSPMYFVVNVAVGGNWPGPPNEQTVDGEKTMLEVKSITVTEA</sequence>
<name>A0AAN6MN97_9PEZI</name>